<sequence>MDEKGFPPCPAAYYTLINALEKKLSEAANLFNEMKNQGSGPHVYTYNALRSGMVNAGAPKRAIEMFEAVKGSGV</sequence>
<dbReference type="PANTHER" id="PTHR45613">
    <property type="entry name" value="PENTATRICOPEPTIDE REPEAT-CONTAINING PROTEIN"/>
    <property type="match status" value="1"/>
</dbReference>
<dbReference type="InterPro" id="IPR011990">
    <property type="entry name" value="TPR-like_helical_dom_sf"/>
</dbReference>
<dbReference type="Pfam" id="PF13041">
    <property type="entry name" value="PPR_2"/>
    <property type="match status" value="1"/>
</dbReference>
<feature type="repeat" description="PPR" evidence="2">
    <location>
        <begin position="42"/>
        <end position="74"/>
    </location>
</feature>
<dbReference type="EMBL" id="QGKY02000089">
    <property type="protein sequence ID" value="KAF2613545.1"/>
    <property type="molecule type" value="Genomic_DNA"/>
</dbReference>
<organism evidence="3">
    <name type="scientific">Brassica cretica</name>
    <name type="common">Mustard</name>
    <dbReference type="NCBI Taxonomy" id="69181"/>
    <lineage>
        <taxon>Eukaryota</taxon>
        <taxon>Viridiplantae</taxon>
        <taxon>Streptophyta</taxon>
        <taxon>Embryophyta</taxon>
        <taxon>Tracheophyta</taxon>
        <taxon>Spermatophyta</taxon>
        <taxon>Magnoliopsida</taxon>
        <taxon>eudicotyledons</taxon>
        <taxon>Gunneridae</taxon>
        <taxon>Pentapetalae</taxon>
        <taxon>rosids</taxon>
        <taxon>malvids</taxon>
        <taxon>Brassicales</taxon>
        <taxon>Brassicaceae</taxon>
        <taxon>Brassiceae</taxon>
        <taxon>Brassica</taxon>
    </lineage>
</organism>
<evidence type="ECO:0008006" key="6">
    <source>
        <dbReference type="Google" id="ProtNLM"/>
    </source>
</evidence>
<evidence type="ECO:0000256" key="1">
    <source>
        <dbReference type="ARBA" id="ARBA00022737"/>
    </source>
</evidence>
<keyword evidence="1" id="KW-0677">Repeat</keyword>
<evidence type="ECO:0000256" key="2">
    <source>
        <dbReference type="PROSITE-ProRule" id="PRU00708"/>
    </source>
</evidence>
<gene>
    <name evidence="4" type="ORF">DY000_02004349</name>
    <name evidence="3" type="ORF">F2Q70_00010050</name>
</gene>
<reference evidence="3" key="1">
    <citation type="submission" date="2019-12" db="EMBL/GenBank/DDBJ databases">
        <title>Genome sequencing and annotation of Brassica cretica.</title>
        <authorList>
            <person name="Studholme D.J."/>
            <person name="Sarris P.F."/>
        </authorList>
    </citation>
    <scope>NUCLEOTIDE SEQUENCE</scope>
    <source>
        <strain evidence="3">PFS-102/07</strain>
        <tissue evidence="3">Leaf</tissue>
    </source>
</reference>
<reference evidence="4" key="2">
    <citation type="submission" date="2019-12" db="EMBL/GenBank/DDBJ databases">
        <authorList>
            <person name="Studholme D.J."/>
            <person name="Sarris P."/>
        </authorList>
    </citation>
    <scope>NUCLEOTIDE SEQUENCE</scope>
    <source>
        <strain evidence="4">PFS-1207/04</strain>
        <tissue evidence="4">Leaf</tissue>
    </source>
</reference>
<evidence type="ECO:0000313" key="4">
    <source>
        <dbReference type="EMBL" id="KAF3544470.1"/>
    </source>
</evidence>
<dbReference type="PROSITE" id="PS51375">
    <property type="entry name" value="PPR"/>
    <property type="match status" value="1"/>
</dbReference>
<evidence type="ECO:0000313" key="5">
    <source>
        <dbReference type="Proteomes" id="UP000266723"/>
    </source>
</evidence>
<protein>
    <recommendedName>
        <fullName evidence="6">Pentacotripeptide-repeat region of PRORP domain-containing protein</fullName>
    </recommendedName>
</protein>
<proteinExistence type="predicted"/>
<reference evidence="4 5" key="3">
    <citation type="journal article" date="2020" name="BMC Genomics">
        <title>Intraspecific diversification of the crop wild relative Brassica cretica Lam. using demographic model selection.</title>
        <authorList>
            <person name="Kioukis A."/>
            <person name="Michalopoulou V.A."/>
            <person name="Briers L."/>
            <person name="Pirintsos S."/>
            <person name="Studholme D.J."/>
            <person name="Pavlidis P."/>
            <person name="Sarris P.F."/>
        </authorList>
    </citation>
    <scope>NUCLEOTIDE SEQUENCE [LARGE SCALE GENOMIC DNA]</scope>
    <source>
        <strain evidence="5">cv. PFS-1207/04</strain>
        <strain evidence="4">PFS-1207/04</strain>
    </source>
</reference>
<dbReference type="PANTHER" id="PTHR45613:SF9">
    <property type="entry name" value="MITOCHONDRIAL GROUP I INTRON SPLICING FACTOR CCM1"/>
    <property type="match status" value="1"/>
</dbReference>
<name>A0A8S9J627_BRACR</name>
<dbReference type="OrthoDB" id="1934535at2759"/>
<dbReference type="Proteomes" id="UP000266723">
    <property type="component" value="Unassembled WGS sequence"/>
</dbReference>
<accession>A0A8S9J627</accession>
<comment type="caution">
    <text evidence="3">The sequence shown here is derived from an EMBL/GenBank/DDBJ whole genome shotgun (WGS) entry which is preliminary data.</text>
</comment>
<keyword evidence="5" id="KW-1185">Reference proteome</keyword>
<dbReference type="Gene3D" id="1.25.40.10">
    <property type="entry name" value="Tetratricopeptide repeat domain"/>
    <property type="match status" value="1"/>
</dbReference>
<dbReference type="AlphaFoldDB" id="A0A8S9J627"/>
<evidence type="ECO:0000313" key="3">
    <source>
        <dbReference type="EMBL" id="KAF2613545.1"/>
    </source>
</evidence>
<dbReference type="InterPro" id="IPR002885">
    <property type="entry name" value="PPR_rpt"/>
</dbReference>
<dbReference type="EMBL" id="QGKV02000832">
    <property type="protein sequence ID" value="KAF3544470.1"/>
    <property type="molecule type" value="Genomic_DNA"/>
</dbReference>